<evidence type="ECO:0000256" key="1">
    <source>
        <dbReference type="ARBA" id="ARBA00023002"/>
    </source>
</evidence>
<dbReference type="Pfam" id="PF00248">
    <property type="entry name" value="Aldo_ket_red"/>
    <property type="match status" value="1"/>
</dbReference>
<dbReference type="SUPFAM" id="SSF51430">
    <property type="entry name" value="NAD(P)-linked oxidoreductase"/>
    <property type="match status" value="1"/>
</dbReference>
<dbReference type="InterPro" id="IPR036812">
    <property type="entry name" value="NAD(P)_OxRdtase_dom_sf"/>
</dbReference>
<dbReference type="CDD" id="cd19094">
    <property type="entry name" value="AKR_Tas-like"/>
    <property type="match status" value="1"/>
</dbReference>
<dbReference type="NCBIfam" id="NF007912">
    <property type="entry name" value="PRK10625.1"/>
    <property type="match status" value="1"/>
</dbReference>
<dbReference type="PRINTS" id="PR00069">
    <property type="entry name" value="ALDKETRDTASE"/>
</dbReference>
<gene>
    <name evidence="3" type="ORF">GCM10022277_31440</name>
</gene>
<dbReference type="RefSeq" id="WP_344799514.1">
    <property type="nucleotide sequence ID" value="NZ_BAABBN010000007.1"/>
</dbReference>
<organism evidence="3 4">
    <name type="scientific">Litoribacillus peritrichatus</name>
    <dbReference type="NCBI Taxonomy" id="718191"/>
    <lineage>
        <taxon>Bacteria</taxon>
        <taxon>Pseudomonadati</taxon>
        <taxon>Pseudomonadota</taxon>
        <taxon>Gammaproteobacteria</taxon>
        <taxon>Oceanospirillales</taxon>
        <taxon>Oceanospirillaceae</taxon>
        <taxon>Litoribacillus</taxon>
    </lineage>
</organism>
<dbReference type="PANTHER" id="PTHR43364">
    <property type="entry name" value="NADH-SPECIFIC METHYLGLYOXAL REDUCTASE-RELATED"/>
    <property type="match status" value="1"/>
</dbReference>
<dbReference type="InterPro" id="IPR020471">
    <property type="entry name" value="AKR"/>
</dbReference>
<sequence length="345" mass="38308">MEYRKLGQTDLNVSALCLGTMTFGEQNTQAEAFEQLDYALAQGINFVDTAEMYPVPPSPVTQGDTETIIGNWIQQRGLRDDFILATKIAGPADWLPHIRGGTRHTERHISEAIDTSLARLKTDYIDLYQLHWPDRNTNYFGELGYKHNPNEQATSIEETLRALDKAVKSGKIRHVGLSNETPWGVMSFIHAAKEYGLPRVVSVQNPYNLLNRTYEVGLAEVSIRESAGLLAYSPMAFGVLSGKYLSGLRPEKARLTLFERFTRYTSLQAEEATQAYVDLAKKHALSPAQMALAFVTQQPFVTSNIIGATSMAQLKENIASAEVTLSDELIKEIEAIHSANTNPCP</sequence>
<feature type="domain" description="NADP-dependent oxidoreductase" evidence="2">
    <location>
        <begin position="16"/>
        <end position="336"/>
    </location>
</feature>
<keyword evidence="1" id="KW-0560">Oxidoreductase</keyword>
<dbReference type="EMBL" id="BAABBN010000007">
    <property type="protein sequence ID" value="GAA3932254.1"/>
    <property type="molecule type" value="Genomic_DNA"/>
</dbReference>
<dbReference type="Gene3D" id="3.20.20.100">
    <property type="entry name" value="NADP-dependent oxidoreductase domain"/>
    <property type="match status" value="1"/>
</dbReference>
<dbReference type="PANTHER" id="PTHR43364:SF4">
    <property type="entry name" value="NAD(P)-LINKED OXIDOREDUCTASE SUPERFAMILY PROTEIN"/>
    <property type="match status" value="1"/>
</dbReference>
<evidence type="ECO:0000313" key="4">
    <source>
        <dbReference type="Proteomes" id="UP001501565"/>
    </source>
</evidence>
<dbReference type="InterPro" id="IPR050523">
    <property type="entry name" value="AKR_Detox_Biosynth"/>
</dbReference>
<proteinExistence type="predicted"/>
<comment type="caution">
    <text evidence="3">The sequence shown here is derived from an EMBL/GenBank/DDBJ whole genome shotgun (WGS) entry which is preliminary data.</text>
</comment>
<evidence type="ECO:0000313" key="3">
    <source>
        <dbReference type="EMBL" id="GAA3932254.1"/>
    </source>
</evidence>
<reference evidence="4" key="1">
    <citation type="journal article" date="2019" name="Int. J. Syst. Evol. Microbiol.">
        <title>The Global Catalogue of Microorganisms (GCM) 10K type strain sequencing project: providing services to taxonomists for standard genome sequencing and annotation.</title>
        <authorList>
            <consortium name="The Broad Institute Genomics Platform"/>
            <consortium name="The Broad Institute Genome Sequencing Center for Infectious Disease"/>
            <person name="Wu L."/>
            <person name="Ma J."/>
        </authorList>
    </citation>
    <scope>NUCLEOTIDE SEQUENCE [LARGE SCALE GENOMIC DNA]</scope>
    <source>
        <strain evidence="4">JCM 17551</strain>
    </source>
</reference>
<dbReference type="Proteomes" id="UP001501565">
    <property type="component" value="Unassembled WGS sequence"/>
</dbReference>
<evidence type="ECO:0000259" key="2">
    <source>
        <dbReference type="Pfam" id="PF00248"/>
    </source>
</evidence>
<dbReference type="InterPro" id="IPR023210">
    <property type="entry name" value="NADP_OxRdtase_dom"/>
</dbReference>
<keyword evidence="4" id="KW-1185">Reference proteome</keyword>
<name>A0ABP7MXK1_9GAMM</name>
<protein>
    <submittedName>
        <fullName evidence="3">NADP(H)-dependent aldo-keto reductase</fullName>
    </submittedName>
</protein>
<accession>A0ABP7MXK1</accession>